<proteinExistence type="predicted"/>
<feature type="chain" id="PRO_5035914506" evidence="1">
    <location>
        <begin position="23"/>
        <end position="315"/>
    </location>
</feature>
<evidence type="ECO:0000313" key="3">
    <source>
        <dbReference type="Proteomes" id="UP000822476"/>
    </source>
</evidence>
<dbReference type="OrthoDB" id="6271925at2759"/>
<keyword evidence="3" id="KW-1185">Reference proteome</keyword>
<evidence type="ECO:0000256" key="1">
    <source>
        <dbReference type="SAM" id="SignalP"/>
    </source>
</evidence>
<keyword evidence="1" id="KW-0732">Signal</keyword>
<name>A0A8S9Z9B7_9TREM</name>
<feature type="signal peptide" evidence="1">
    <location>
        <begin position="1"/>
        <end position="22"/>
    </location>
</feature>
<dbReference type="Proteomes" id="UP000822476">
    <property type="component" value="Unassembled WGS sequence"/>
</dbReference>
<organism evidence="2 3">
    <name type="scientific">Paragonimus skrjabini miyazakii</name>
    <dbReference type="NCBI Taxonomy" id="59628"/>
    <lineage>
        <taxon>Eukaryota</taxon>
        <taxon>Metazoa</taxon>
        <taxon>Spiralia</taxon>
        <taxon>Lophotrochozoa</taxon>
        <taxon>Platyhelminthes</taxon>
        <taxon>Trematoda</taxon>
        <taxon>Digenea</taxon>
        <taxon>Plagiorchiida</taxon>
        <taxon>Troglotremata</taxon>
        <taxon>Troglotrematidae</taxon>
        <taxon>Paragonimus</taxon>
    </lineage>
</organism>
<dbReference type="EMBL" id="JTDE01000063">
    <property type="protein sequence ID" value="KAF7262440.1"/>
    <property type="molecule type" value="Genomic_DNA"/>
</dbReference>
<protein>
    <submittedName>
        <fullName evidence="2">Uncharacterized protein</fullName>
    </submittedName>
</protein>
<accession>A0A8S9Z9B7</accession>
<dbReference type="AlphaFoldDB" id="A0A8S9Z9B7"/>
<reference evidence="2" key="1">
    <citation type="submission" date="2019-07" db="EMBL/GenBank/DDBJ databases">
        <title>Annotation for the trematode Paragonimus miyazaki's.</title>
        <authorList>
            <person name="Choi Y.-J."/>
        </authorList>
    </citation>
    <scope>NUCLEOTIDE SEQUENCE</scope>
    <source>
        <strain evidence="2">Japan</strain>
    </source>
</reference>
<comment type="caution">
    <text evidence="2">The sequence shown here is derived from an EMBL/GenBank/DDBJ whole genome shotgun (WGS) entry which is preliminary data.</text>
</comment>
<evidence type="ECO:0000313" key="2">
    <source>
        <dbReference type="EMBL" id="KAF7262440.1"/>
    </source>
</evidence>
<sequence length="315" mass="36407">MCSRFVGTGWLIFVQLILYATASVVRQIDPKGYVHTWNEKNVKALHPVPEREDITADEIILDYFVFISELNSPPQVEGRSENLLKNELNEINHPFQELKIPSQPPPVVTLKPDSPPFPYLTTEDDVRKFPLVPRDETKHLIHAIRLLTTNARNFLGSFETINERNYRAVTEFLKRHAGSNLQTSDYGAMLQSWRQVAIGSEELTEQFLRKLFLLASKNQNSSFLFCLYSIQAIEYKTVILLNVKTYIQAYIASVVKRQNLMMDTAFNMVNQPSLSKSEFTLLENLLNFHQQVHTHSFRTMNTYIELLNRLANIKT</sequence>
<gene>
    <name evidence="2" type="ORF">EG68_00355</name>
</gene>